<dbReference type="AlphaFoldDB" id="A0A915YLF9"/>
<dbReference type="KEGG" id="aup:AsAng_0060770"/>
<name>A0A915YLF9_9BACT</name>
<organism evidence="4 5">
    <name type="scientific">Aureispira anguillae</name>
    <dbReference type="NCBI Taxonomy" id="2864201"/>
    <lineage>
        <taxon>Bacteria</taxon>
        <taxon>Pseudomonadati</taxon>
        <taxon>Bacteroidota</taxon>
        <taxon>Saprospiria</taxon>
        <taxon>Saprospirales</taxon>
        <taxon>Saprospiraceae</taxon>
        <taxon>Aureispira</taxon>
    </lineage>
</organism>
<evidence type="ECO:0000313" key="5">
    <source>
        <dbReference type="Proteomes" id="UP001060919"/>
    </source>
</evidence>
<reference evidence="4" key="1">
    <citation type="submission" date="2022-09" db="EMBL/GenBank/DDBJ databases">
        <title>Aureispira anguillicida sp. nov., isolated from Leptocephalus of Japanese eel Anguilla japonica.</title>
        <authorList>
            <person name="Yuasa K."/>
            <person name="Mekata T."/>
            <person name="Ikunari K."/>
        </authorList>
    </citation>
    <scope>NUCLEOTIDE SEQUENCE</scope>
    <source>
        <strain evidence="4">EL160426</strain>
    </source>
</reference>
<sequence>MKSIIRLCMSGIIVGLPLYFSAQNVGIGTTTPTEKLDINGDLIVQGQDIYVAHDAATNTDNDYMSYNDAAPTALEGSGIFHFHSDEARAGTWQLPSASISAQGAYFSGRVGIGTTNPDQLLELNNGGMQINGEFGIGFNGAPPFDANVSYDRAKIYFDIHFQGTNNSDFLVFEKTDYNHSDPDGGFVFATKGSDNVQEVALTIRGNKRLGLQTITNPAYALELPNSTTVSVGQARANAWATYSDGRLKDARKTIPYGLQTVLQLKPLAYQHHHSDTDLEGNIKISATSTPTIGFIAQELQVLIPEAVYIPSNEAKDLWAVDYTRLIPVLTKAIQEQQTTIQELQEKYKAIKNLEQKYILLQEQCLSLQKELDQR</sequence>
<evidence type="ECO:0000259" key="3">
    <source>
        <dbReference type="PROSITE" id="PS51688"/>
    </source>
</evidence>
<feature type="signal peptide" evidence="2">
    <location>
        <begin position="1"/>
        <end position="22"/>
    </location>
</feature>
<accession>A0A915YLF9</accession>
<feature type="domain" description="Peptidase S74" evidence="3">
    <location>
        <begin position="243"/>
        <end position="347"/>
    </location>
</feature>
<dbReference type="EMBL" id="AP026867">
    <property type="protein sequence ID" value="BDS15293.1"/>
    <property type="molecule type" value="Genomic_DNA"/>
</dbReference>
<dbReference type="Proteomes" id="UP001060919">
    <property type="component" value="Chromosome"/>
</dbReference>
<proteinExistence type="predicted"/>
<evidence type="ECO:0000256" key="1">
    <source>
        <dbReference type="SAM" id="Coils"/>
    </source>
</evidence>
<dbReference type="Pfam" id="PF13884">
    <property type="entry name" value="Peptidase_S74"/>
    <property type="match status" value="1"/>
</dbReference>
<keyword evidence="2" id="KW-0732">Signal</keyword>
<feature type="chain" id="PRO_5037263582" evidence="2">
    <location>
        <begin position="23"/>
        <end position="374"/>
    </location>
</feature>
<protein>
    <submittedName>
        <fullName evidence="4">Tail fiber domain-containing protein</fullName>
    </submittedName>
</protein>
<keyword evidence="1" id="KW-0175">Coiled coil</keyword>
<dbReference type="RefSeq" id="WP_264790457.1">
    <property type="nucleotide sequence ID" value="NZ_AP026867.1"/>
</dbReference>
<evidence type="ECO:0000313" key="4">
    <source>
        <dbReference type="EMBL" id="BDS15293.1"/>
    </source>
</evidence>
<keyword evidence="5" id="KW-1185">Reference proteome</keyword>
<evidence type="ECO:0000256" key="2">
    <source>
        <dbReference type="SAM" id="SignalP"/>
    </source>
</evidence>
<dbReference type="PROSITE" id="PS51688">
    <property type="entry name" value="ICA"/>
    <property type="match status" value="1"/>
</dbReference>
<gene>
    <name evidence="4" type="ORF">AsAng_0060770</name>
</gene>
<feature type="coiled-coil region" evidence="1">
    <location>
        <begin position="326"/>
        <end position="370"/>
    </location>
</feature>
<dbReference type="InterPro" id="IPR030392">
    <property type="entry name" value="S74_ICA"/>
</dbReference>